<gene>
    <name evidence="2" type="ORF">IAD22_00120</name>
</gene>
<proteinExistence type="predicted"/>
<dbReference type="AlphaFoldDB" id="A0A9D1LWP0"/>
<evidence type="ECO:0000256" key="1">
    <source>
        <dbReference type="SAM" id="Coils"/>
    </source>
</evidence>
<accession>A0A9D1LWP0</accession>
<dbReference type="EMBL" id="DVNG01000002">
    <property type="protein sequence ID" value="HIU49419.1"/>
    <property type="molecule type" value="Genomic_DNA"/>
</dbReference>
<protein>
    <submittedName>
        <fullName evidence="2">ATPase</fullName>
    </submittedName>
</protein>
<organism evidence="2 3">
    <name type="scientific">Candidatus Limousia pullorum</name>
    <dbReference type="NCBI Taxonomy" id="2840860"/>
    <lineage>
        <taxon>Bacteria</taxon>
        <taxon>Bacillati</taxon>
        <taxon>Bacillota</taxon>
        <taxon>Clostridia</taxon>
        <taxon>Eubacteriales</taxon>
        <taxon>Oscillospiraceae</taxon>
        <taxon>Oscillospiraceae incertae sedis</taxon>
        <taxon>Candidatus Limousia</taxon>
    </lineage>
</organism>
<evidence type="ECO:0000313" key="3">
    <source>
        <dbReference type="Proteomes" id="UP000824118"/>
    </source>
</evidence>
<reference evidence="2" key="2">
    <citation type="journal article" date="2021" name="PeerJ">
        <title>Extensive microbial diversity within the chicken gut microbiome revealed by metagenomics and culture.</title>
        <authorList>
            <person name="Gilroy R."/>
            <person name="Ravi A."/>
            <person name="Getino M."/>
            <person name="Pursley I."/>
            <person name="Horton D.L."/>
            <person name="Alikhan N.F."/>
            <person name="Baker D."/>
            <person name="Gharbi K."/>
            <person name="Hall N."/>
            <person name="Watson M."/>
            <person name="Adriaenssens E.M."/>
            <person name="Foster-Nyarko E."/>
            <person name="Jarju S."/>
            <person name="Secka A."/>
            <person name="Antonio M."/>
            <person name="Oren A."/>
            <person name="Chaudhuri R.R."/>
            <person name="La Ragione R."/>
            <person name="Hildebrand F."/>
            <person name="Pallen M.J."/>
        </authorList>
    </citation>
    <scope>NUCLEOTIDE SEQUENCE</scope>
    <source>
        <strain evidence="2">ChiGjej1B1-1684</strain>
    </source>
</reference>
<sequence length="153" mass="17490">MKVDGLITELRDIMETAKGMPFSGGKALVDTNNVLDIIEEIEQEFPQEFRQAKSIVADRNQIIADAKREAEEIIRAAEERKKAMVNQHEIIRLARQQANDIIADAKDKNAKMKVVTNKYVDDLLKKVDDSITGYYTDIKNVRQQIKSIQKTQE</sequence>
<feature type="coiled-coil region" evidence="1">
    <location>
        <begin position="60"/>
        <end position="87"/>
    </location>
</feature>
<evidence type="ECO:0000313" key="2">
    <source>
        <dbReference type="EMBL" id="HIU49419.1"/>
    </source>
</evidence>
<dbReference type="Proteomes" id="UP000824118">
    <property type="component" value="Unassembled WGS sequence"/>
</dbReference>
<reference evidence="2" key="1">
    <citation type="submission" date="2020-10" db="EMBL/GenBank/DDBJ databases">
        <authorList>
            <person name="Gilroy R."/>
        </authorList>
    </citation>
    <scope>NUCLEOTIDE SEQUENCE</scope>
    <source>
        <strain evidence="2">ChiGjej1B1-1684</strain>
    </source>
</reference>
<name>A0A9D1LWP0_9FIRM</name>
<comment type="caution">
    <text evidence="2">The sequence shown here is derived from an EMBL/GenBank/DDBJ whole genome shotgun (WGS) entry which is preliminary data.</text>
</comment>
<keyword evidence="1" id="KW-0175">Coiled coil</keyword>